<keyword evidence="3" id="KW-1185">Reference proteome</keyword>
<evidence type="ECO:0000313" key="2">
    <source>
        <dbReference type="EMBL" id="PNQ88315.1"/>
    </source>
</evidence>
<accession>A0ABX4XTM2</accession>
<dbReference type="InterPro" id="IPR036390">
    <property type="entry name" value="WH_DNA-bd_sf"/>
</dbReference>
<dbReference type="PROSITE" id="PS50931">
    <property type="entry name" value="HTH_LYSR"/>
    <property type="match status" value="1"/>
</dbReference>
<protein>
    <submittedName>
        <fullName evidence="2">LysR family transcriptional regulator</fullName>
    </submittedName>
</protein>
<dbReference type="RefSeq" id="WP_146049255.1">
    <property type="nucleotide sequence ID" value="NZ_POWE01000181.1"/>
</dbReference>
<organism evidence="2 3">
    <name type="scientific">Pseudomonas gingeri NCPPB 3146 = LMG 5327</name>
    <dbReference type="NCBI Taxonomy" id="707248"/>
    <lineage>
        <taxon>Bacteria</taxon>
        <taxon>Pseudomonadati</taxon>
        <taxon>Pseudomonadota</taxon>
        <taxon>Gammaproteobacteria</taxon>
        <taxon>Pseudomonadales</taxon>
        <taxon>Pseudomonadaceae</taxon>
        <taxon>Pseudomonas</taxon>
    </lineage>
</organism>
<dbReference type="Proteomes" id="UP000236232">
    <property type="component" value="Unassembled WGS sequence"/>
</dbReference>
<gene>
    <name evidence="2" type="ORF">CCU68_32620</name>
</gene>
<evidence type="ECO:0000259" key="1">
    <source>
        <dbReference type="PROSITE" id="PS50931"/>
    </source>
</evidence>
<proteinExistence type="predicted"/>
<dbReference type="EMBL" id="POWE01000181">
    <property type="protein sequence ID" value="PNQ88315.1"/>
    <property type="molecule type" value="Genomic_DNA"/>
</dbReference>
<evidence type="ECO:0000313" key="3">
    <source>
        <dbReference type="Proteomes" id="UP000236232"/>
    </source>
</evidence>
<dbReference type="Pfam" id="PF00126">
    <property type="entry name" value="HTH_1"/>
    <property type="match status" value="1"/>
</dbReference>
<comment type="caution">
    <text evidence="2">The sequence shown here is derived from an EMBL/GenBank/DDBJ whole genome shotgun (WGS) entry which is preliminary data.</text>
</comment>
<feature type="domain" description="HTH lysR-type" evidence="1">
    <location>
        <begin position="4"/>
        <end position="35"/>
    </location>
</feature>
<dbReference type="InterPro" id="IPR000847">
    <property type="entry name" value="LysR_HTH_N"/>
</dbReference>
<reference evidence="2 3" key="1">
    <citation type="submission" date="2018-01" db="EMBL/GenBank/DDBJ databases">
        <title>Draft Genome Sequence of Pseudomonas gingeri NCPPB 3146 (LMG 5327), a White Line Reaction Producer.</title>
        <authorList>
            <person name="Rokni-Zadeh H."/>
            <person name="Bahrami T."/>
            <person name="Zarvandi S."/>
            <person name="Changi-Ashtiani M."/>
            <person name="De Mot R."/>
        </authorList>
    </citation>
    <scope>NUCLEOTIDE SEQUENCE [LARGE SCALE GENOMIC DNA]</scope>
    <source>
        <strain evidence="3">NCPPB 3146 \ LMG 5327</strain>
    </source>
</reference>
<name>A0ABX4XTM2_9PSED</name>
<sequence length="35" mass="3675">MRQDQLDGLVTFVHVAELSSFTAAATRLGVSPSAV</sequence>
<dbReference type="Gene3D" id="1.10.10.10">
    <property type="entry name" value="Winged helix-like DNA-binding domain superfamily/Winged helix DNA-binding domain"/>
    <property type="match status" value="1"/>
</dbReference>
<dbReference type="SUPFAM" id="SSF46785">
    <property type="entry name" value="Winged helix' DNA-binding domain"/>
    <property type="match status" value="1"/>
</dbReference>
<feature type="non-terminal residue" evidence="2">
    <location>
        <position position="35"/>
    </location>
</feature>
<dbReference type="InterPro" id="IPR036388">
    <property type="entry name" value="WH-like_DNA-bd_sf"/>
</dbReference>